<evidence type="ECO:0000256" key="10">
    <source>
        <dbReference type="RuleBase" id="RU003423"/>
    </source>
</evidence>
<dbReference type="SUPFAM" id="SSF51230">
    <property type="entry name" value="Single hybrid motif"/>
    <property type="match status" value="1"/>
</dbReference>
<evidence type="ECO:0000256" key="9">
    <source>
        <dbReference type="ARBA" id="ARBA00052761"/>
    </source>
</evidence>
<protein>
    <recommendedName>
        <fullName evidence="10">Dihydrolipoamide acetyltransferase component of pyruvate dehydrogenase complex</fullName>
        <ecNumber evidence="10">2.3.1.-</ecNumber>
    </recommendedName>
</protein>
<proteinExistence type="inferred from homology"/>
<keyword evidence="7 10" id="KW-0450">Lipoyl</keyword>
<evidence type="ECO:0000256" key="8">
    <source>
        <dbReference type="ARBA" id="ARBA00023315"/>
    </source>
</evidence>
<evidence type="ECO:0000256" key="2">
    <source>
        <dbReference type="ARBA" id="ARBA00004052"/>
    </source>
</evidence>
<dbReference type="SUPFAM" id="SSF47005">
    <property type="entry name" value="Peripheral subunit-binding domain of 2-oxo acid dehydrogenase complex"/>
    <property type="match status" value="1"/>
</dbReference>
<comment type="function">
    <text evidence="2">E2 component of the 2-oxoglutarate dehydrogenase (OGDH) complex which catalyzes the second step in the conversion of 2-oxoglutarate to succinyl-CoA and CO(2).</text>
</comment>
<dbReference type="PROSITE" id="PS50968">
    <property type="entry name" value="BIOTINYL_LIPOYL"/>
    <property type="match status" value="1"/>
</dbReference>
<organism evidence="14 15">
    <name type="scientific">Pontibaca salina</name>
    <dbReference type="NCBI Taxonomy" id="2795731"/>
    <lineage>
        <taxon>Bacteria</taxon>
        <taxon>Pseudomonadati</taxon>
        <taxon>Pseudomonadota</taxon>
        <taxon>Alphaproteobacteria</taxon>
        <taxon>Rhodobacterales</taxon>
        <taxon>Roseobacteraceae</taxon>
        <taxon>Pontibaca</taxon>
    </lineage>
</organism>
<dbReference type="FunFam" id="3.30.559.10:FF:000007">
    <property type="entry name" value="Dihydrolipoamide acetyltransferase component of pyruvate dehydrogenase complex"/>
    <property type="match status" value="1"/>
</dbReference>
<dbReference type="InterPro" id="IPR003016">
    <property type="entry name" value="2-oxoA_DH_lipoyl-BS"/>
</dbReference>
<gene>
    <name evidence="14" type="ORF">JAO82_01270</name>
</gene>
<dbReference type="EC" id="2.3.1.-" evidence="10"/>
<dbReference type="AlphaFoldDB" id="A0A934LXD8"/>
<dbReference type="GO" id="GO:0016407">
    <property type="term" value="F:acetyltransferase activity"/>
    <property type="evidence" value="ECO:0007669"/>
    <property type="project" value="TreeGrafter"/>
</dbReference>
<dbReference type="Pfam" id="PF02817">
    <property type="entry name" value="E3_binding"/>
    <property type="match status" value="1"/>
</dbReference>
<comment type="similarity">
    <text evidence="4 10">Belongs to the 2-oxoacid dehydrogenase family.</text>
</comment>
<dbReference type="InterPro" id="IPR001078">
    <property type="entry name" value="2-oxoacid_DH_actylTfrase"/>
</dbReference>
<name>A0A934LXD8_9RHOB</name>
<dbReference type="InterPro" id="IPR000089">
    <property type="entry name" value="Biotin_lipoyl"/>
</dbReference>
<feature type="domain" description="Lipoyl-binding" evidence="12">
    <location>
        <begin position="3"/>
        <end position="78"/>
    </location>
</feature>
<dbReference type="GO" id="GO:0004149">
    <property type="term" value="F:dihydrolipoyllysine-residue succinyltransferase activity"/>
    <property type="evidence" value="ECO:0007669"/>
    <property type="project" value="UniProtKB-EC"/>
</dbReference>
<comment type="cofactor">
    <cofactor evidence="1 10">
        <name>(R)-lipoate</name>
        <dbReference type="ChEBI" id="CHEBI:83088"/>
    </cofactor>
</comment>
<comment type="subunit">
    <text evidence="5">Forms a 24-polypeptide structural core with octahedral symmetry. Part of the 2-oxoglutarate dehydrogenase (OGDH) complex composed of E1 (2-oxoglutarate dehydrogenase), E2 (dihydrolipoamide succinyltransferase) and E3 (dihydrolipoamide dehydrogenase); the complex contains multiple copies of the three enzymatic components (E1, E2 and E3).</text>
</comment>
<dbReference type="Pfam" id="PF00364">
    <property type="entry name" value="Biotin_lipoyl"/>
    <property type="match status" value="1"/>
</dbReference>
<sequence>MGVYTIRLPDVGEGVAEAELTKWHVKTGDIVREDDLIAEVMTDKASIEIPSHVTGKVLWLGGEVGETLPIGSDLARIEVEGAGNTAADKNAPPQPDSKPPQDEPQALEKPRPDPPQPEPAPEAAAPKTPVPRTAPRRKEGERPLAPPSVRRRAREAGVDLRRVMGSGPAGRITHDDLTVFLEHGPAQDVDARRPDPSVFEEKLIGLRKKIAERMALSKARIPHITIVEEIDMTDLETLRSKLNADHAETRGKLTILPFVMQAITEAVAEQPQINAHFDDESGIMRRFGGVHCGVATQTPGGLMVPVVRHVEALTLWESARELARLSQSARDGSAGREDLRGSTITITSLGPLGGIVSTPIINYPEVAIVGINKLATRPMWDGSGFVPRRMMNLSCGFDHRVIDGWDAAVFVQKLKTLLETPALLFLKG</sequence>
<keyword evidence="8 10" id="KW-0012">Acyltransferase</keyword>
<keyword evidence="6 10" id="KW-0808">Transferase</keyword>
<evidence type="ECO:0000256" key="11">
    <source>
        <dbReference type="SAM" id="MobiDB-lite"/>
    </source>
</evidence>
<evidence type="ECO:0000256" key="6">
    <source>
        <dbReference type="ARBA" id="ARBA00022679"/>
    </source>
</evidence>
<evidence type="ECO:0000256" key="7">
    <source>
        <dbReference type="ARBA" id="ARBA00022823"/>
    </source>
</evidence>
<dbReference type="GO" id="GO:0005737">
    <property type="term" value="C:cytoplasm"/>
    <property type="evidence" value="ECO:0007669"/>
    <property type="project" value="TreeGrafter"/>
</dbReference>
<dbReference type="EMBL" id="JAEIJD010000001">
    <property type="protein sequence ID" value="MBI6628497.1"/>
    <property type="molecule type" value="Genomic_DNA"/>
</dbReference>
<dbReference type="InterPro" id="IPR036625">
    <property type="entry name" value="E3-bd_dom_sf"/>
</dbReference>
<comment type="pathway">
    <text evidence="3">Amino-acid degradation; L-lysine degradation via saccharopine pathway; glutaryl-CoA from L-lysine: step 6/6.</text>
</comment>
<dbReference type="PANTHER" id="PTHR43178">
    <property type="entry name" value="DIHYDROLIPOAMIDE ACETYLTRANSFERASE COMPONENT OF PYRUVATE DEHYDROGENASE COMPLEX"/>
    <property type="match status" value="1"/>
</dbReference>
<dbReference type="InterPro" id="IPR011053">
    <property type="entry name" value="Single_hybrid_motif"/>
</dbReference>
<accession>A0A934LXD8</accession>
<dbReference type="PROSITE" id="PS00189">
    <property type="entry name" value="LIPOYL"/>
    <property type="match status" value="1"/>
</dbReference>
<dbReference type="PROSITE" id="PS51826">
    <property type="entry name" value="PSBD"/>
    <property type="match status" value="1"/>
</dbReference>
<dbReference type="RefSeq" id="WP_198684513.1">
    <property type="nucleotide sequence ID" value="NZ_JAEIJD010000001.1"/>
</dbReference>
<dbReference type="SUPFAM" id="SSF52777">
    <property type="entry name" value="CoA-dependent acyltransferases"/>
    <property type="match status" value="1"/>
</dbReference>
<evidence type="ECO:0000259" key="13">
    <source>
        <dbReference type="PROSITE" id="PS51826"/>
    </source>
</evidence>
<evidence type="ECO:0000256" key="4">
    <source>
        <dbReference type="ARBA" id="ARBA00007317"/>
    </source>
</evidence>
<comment type="catalytic activity">
    <reaction evidence="9">
        <text>N(6)-[(R)-dihydrolipoyl]-L-lysyl-[protein] + succinyl-CoA = N(6)-[(R)-S(8)-succinyldihydrolipoyl]-L-lysyl-[protein] + CoA</text>
        <dbReference type="Rhea" id="RHEA:15213"/>
        <dbReference type="Rhea" id="RHEA-COMP:10475"/>
        <dbReference type="Rhea" id="RHEA-COMP:20092"/>
        <dbReference type="ChEBI" id="CHEBI:57287"/>
        <dbReference type="ChEBI" id="CHEBI:57292"/>
        <dbReference type="ChEBI" id="CHEBI:83100"/>
        <dbReference type="ChEBI" id="CHEBI:83120"/>
        <dbReference type="EC" id="2.3.1.61"/>
    </reaction>
</comment>
<evidence type="ECO:0000259" key="12">
    <source>
        <dbReference type="PROSITE" id="PS50968"/>
    </source>
</evidence>
<dbReference type="PANTHER" id="PTHR43178:SF5">
    <property type="entry name" value="LIPOAMIDE ACYLTRANSFERASE COMPONENT OF BRANCHED-CHAIN ALPHA-KETO ACID DEHYDROGENASE COMPLEX, MITOCHONDRIAL"/>
    <property type="match status" value="1"/>
</dbReference>
<reference evidence="14" key="1">
    <citation type="submission" date="2020-12" db="EMBL/GenBank/DDBJ databases">
        <title>Pontibaca salina gen. nov., sp. nov., isolated from marine sediment.</title>
        <authorList>
            <person name="Bo J."/>
            <person name="Wang S."/>
            <person name="Song X."/>
            <person name="Du Z."/>
        </authorList>
    </citation>
    <scope>NUCLEOTIDE SEQUENCE</scope>
    <source>
        <strain evidence="14">S1109L</strain>
    </source>
</reference>
<feature type="compositionally biased region" description="Low complexity" evidence="11">
    <location>
        <begin position="121"/>
        <end position="131"/>
    </location>
</feature>
<dbReference type="Gene3D" id="4.10.320.10">
    <property type="entry name" value="E3-binding domain"/>
    <property type="match status" value="1"/>
</dbReference>
<feature type="region of interest" description="Disordered" evidence="11">
    <location>
        <begin position="84"/>
        <end position="169"/>
    </location>
</feature>
<feature type="domain" description="Peripheral subunit-binding (PSBD)" evidence="13">
    <location>
        <begin position="144"/>
        <end position="181"/>
    </location>
</feature>
<dbReference type="Gene3D" id="3.30.559.10">
    <property type="entry name" value="Chloramphenicol acetyltransferase-like domain"/>
    <property type="match status" value="1"/>
</dbReference>
<dbReference type="Proteomes" id="UP000613255">
    <property type="component" value="Unassembled WGS sequence"/>
</dbReference>
<evidence type="ECO:0000313" key="15">
    <source>
        <dbReference type="Proteomes" id="UP000613255"/>
    </source>
</evidence>
<evidence type="ECO:0000256" key="1">
    <source>
        <dbReference type="ARBA" id="ARBA00001938"/>
    </source>
</evidence>
<comment type="caution">
    <text evidence="14">The sequence shown here is derived from an EMBL/GenBank/DDBJ whole genome shotgun (WGS) entry which is preliminary data.</text>
</comment>
<dbReference type="Pfam" id="PF00198">
    <property type="entry name" value="2-oxoacid_dh"/>
    <property type="match status" value="1"/>
</dbReference>
<evidence type="ECO:0000256" key="3">
    <source>
        <dbReference type="ARBA" id="ARBA00005145"/>
    </source>
</evidence>
<dbReference type="CDD" id="cd06849">
    <property type="entry name" value="lipoyl_domain"/>
    <property type="match status" value="1"/>
</dbReference>
<evidence type="ECO:0000256" key="5">
    <source>
        <dbReference type="ARBA" id="ARBA00011666"/>
    </source>
</evidence>
<dbReference type="Gene3D" id="2.40.50.100">
    <property type="match status" value="1"/>
</dbReference>
<dbReference type="InterPro" id="IPR050743">
    <property type="entry name" value="2-oxoacid_DH_E2_comp"/>
</dbReference>
<keyword evidence="15" id="KW-1185">Reference proteome</keyword>
<evidence type="ECO:0000313" key="14">
    <source>
        <dbReference type="EMBL" id="MBI6628497.1"/>
    </source>
</evidence>
<dbReference type="GO" id="GO:0031405">
    <property type="term" value="F:lipoic acid binding"/>
    <property type="evidence" value="ECO:0007669"/>
    <property type="project" value="TreeGrafter"/>
</dbReference>
<dbReference type="InterPro" id="IPR023213">
    <property type="entry name" value="CAT-like_dom_sf"/>
</dbReference>
<dbReference type="InterPro" id="IPR004167">
    <property type="entry name" value="PSBD"/>
</dbReference>